<evidence type="ECO:0000259" key="2">
    <source>
        <dbReference type="PROSITE" id="PS50838"/>
    </source>
</evidence>
<proteinExistence type="predicted"/>
<evidence type="ECO:0000313" key="4">
    <source>
        <dbReference type="Proteomes" id="UP001412239"/>
    </source>
</evidence>
<dbReference type="PANTHER" id="PTHR11736">
    <property type="entry name" value="MELANOMA-ASSOCIATED ANTIGEN MAGE ANTIGEN"/>
    <property type="match status" value="1"/>
</dbReference>
<dbReference type="InterPro" id="IPR037445">
    <property type="entry name" value="MAGE"/>
</dbReference>
<dbReference type="AlphaFoldDB" id="A0A292PLW1"/>
<evidence type="ECO:0000256" key="1">
    <source>
        <dbReference type="SAM" id="MobiDB-lite"/>
    </source>
</evidence>
<dbReference type="EMBL" id="LN891196">
    <property type="protein sequence ID" value="CUS07578.1"/>
    <property type="molecule type" value="Genomic_DNA"/>
</dbReference>
<name>A0A292PLW1_9PEZI</name>
<dbReference type="Pfam" id="PF01454">
    <property type="entry name" value="MAGE"/>
    <property type="match status" value="1"/>
</dbReference>
<dbReference type="InterPro" id="IPR041898">
    <property type="entry name" value="MAGE_WH1"/>
</dbReference>
<dbReference type="GO" id="GO:0005634">
    <property type="term" value="C:nucleus"/>
    <property type="evidence" value="ECO:0007669"/>
    <property type="project" value="TreeGrafter"/>
</dbReference>
<dbReference type="InterPro" id="IPR041899">
    <property type="entry name" value="MAGE_WH2"/>
</dbReference>
<dbReference type="Proteomes" id="UP001412239">
    <property type="component" value="Unassembled WGS sequence"/>
</dbReference>
<dbReference type="GO" id="GO:0006281">
    <property type="term" value="P:DNA repair"/>
    <property type="evidence" value="ECO:0007669"/>
    <property type="project" value="TreeGrafter"/>
</dbReference>
<reference evidence="3" key="1">
    <citation type="submission" date="2015-10" db="EMBL/GenBank/DDBJ databases">
        <authorList>
            <person name="Regsiter A."/>
            <person name="william w."/>
        </authorList>
    </citation>
    <scope>NUCLEOTIDE SEQUENCE</scope>
    <source>
        <strain evidence="3">Montdore</strain>
    </source>
</reference>
<sequence>MAPGAKRRAISQPVPPPESDSEASPPQRRRVAPPQSSQRNGGESSAQGARRGRLRSVSTEQDGIEDEVASDAEGATQGSLSPTGKLFVANESDSNRERMVKKLIRYAISAEYTRMPIKRTEISSKVLGAHGRMFKEVFADAQLELERVFGMRMVELPIREKTKLSQRRAAQTSEKAPSTSKSYVLTTTLPEKFREPEIIQPFGVKEQAYVGLATMIVSLIYLNGRSIAETKLDRYLRRMNADRDTAAGETEKALQSMIRHGYISKQKDDNANDGTFDYVLGPRGKIEIGTDGVLSMIKTVYGVNVPEDVEKRMMRNVGFDPETSASQAPGSHRRRERRNNGTQRQDGSEDED</sequence>
<feature type="compositionally biased region" description="Polar residues" evidence="1">
    <location>
        <begin position="34"/>
        <end position="47"/>
    </location>
</feature>
<dbReference type="InterPro" id="IPR002190">
    <property type="entry name" value="MHD_dom"/>
</dbReference>
<protein>
    <recommendedName>
        <fullName evidence="2">MAGE domain-containing protein</fullName>
    </recommendedName>
</protein>
<feature type="region of interest" description="Disordered" evidence="1">
    <location>
        <begin position="316"/>
        <end position="352"/>
    </location>
</feature>
<dbReference type="Gene3D" id="1.10.10.1210">
    <property type="entry name" value="MAGE homology domain, winged helix WH2 motif"/>
    <property type="match status" value="1"/>
</dbReference>
<dbReference type="PANTHER" id="PTHR11736:SF14">
    <property type="entry name" value="NSE3 HOMOLOG, SMC5-SMC6 COMPLEX COMPONENT"/>
    <property type="match status" value="1"/>
</dbReference>
<gene>
    <name evidence="3" type="ORF">GSTUAT00008336001</name>
</gene>
<accession>A0A292PLW1</accession>
<evidence type="ECO:0000313" key="3">
    <source>
        <dbReference type="EMBL" id="CUS07578.1"/>
    </source>
</evidence>
<feature type="domain" description="MAGE" evidence="2">
    <location>
        <begin position="96"/>
        <end position="302"/>
    </location>
</feature>
<organism evidence="3 4">
    <name type="scientific">Tuber aestivum</name>
    <name type="common">summer truffle</name>
    <dbReference type="NCBI Taxonomy" id="59557"/>
    <lineage>
        <taxon>Eukaryota</taxon>
        <taxon>Fungi</taxon>
        <taxon>Dikarya</taxon>
        <taxon>Ascomycota</taxon>
        <taxon>Pezizomycotina</taxon>
        <taxon>Pezizomycetes</taxon>
        <taxon>Pezizales</taxon>
        <taxon>Tuberaceae</taxon>
        <taxon>Tuber</taxon>
    </lineage>
</organism>
<feature type="region of interest" description="Disordered" evidence="1">
    <location>
        <begin position="1"/>
        <end position="90"/>
    </location>
</feature>
<dbReference type="Gene3D" id="1.10.10.1200">
    <property type="entry name" value="MAGE homology domain, winged helix WH1 motif"/>
    <property type="match status" value="1"/>
</dbReference>
<keyword evidence="4" id="KW-1185">Reference proteome</keyword>
<dbReference type="PROSITE" id="PS50838">
    <property type="entry name" value="MAGE"/>
    <property type="match status" value="1"/>
</dbReference>
<dbReference type="SMART" id="SM01373">
    <property type="entry name" value="MAGE"/>
    <property type="match status" value="1"/>
</dbReference>